<comment type="caution">
    <text evidence="1">The sequence shown here is derived from an EMBL/GenBank/DDBJ whole genome shotgun (WGS) entry which is preliminary data.</text>
</comment>
<evidence type="ECO:0000313" key="1">
    <source>
        <dbReference type="EMBL" id="GAA2213952.1"/>
    </source>
</evidence>
<name>A0ABP5PQR2_9ACTN</name>
<protein>
    <recommendedName>
        <fullName evidence="3">ESX-1 secretion-associated protein</fullName>
    </recommendedName>
</protein>
<dbReference type="RefSeq" id="WP_344490559.1">
    <property type="nucleotide sequence ID" value="NZ_BAAAQX010000037.1"/>
</dbReference>
<dbReference type="Proteomes" id="UP001499843">
    <property type="component" value="Unassembled WGS sequence"/>
</dbReference>
<sequence length="101" mass="10789">MEFDGIVYSKSELRRLARGASDVSGLVSGADTRFETSASVARTALGDDDYGRAYWQARGTQLGNIGAGLNLLAAALGRQETRLLRALRTYNAGDDASTMQT</sequence>
<organism evidence="1 2">
    <name type="scientific">Nonomuraea monospora</name>
    <dbReference type="NCBI Taxonomy" id="568818"/>
    <lineage>
        <taxon>Bacteria</taxon>
        <taxon>Bacillati</taxon>
        <taxon>Actinomycetota</taxon>
        <taxon>Actinomycetes</taxon>
        <taxon>Streptosporangiales</taxon>
        <taxon>Streptosporangiaceae</taxon>
        <taxon>Nonomuraea</taxon>
    </lineage>
</organism>
<reference evidence="2" key="1">
    <citation type="journal article" date="2019" name="Int. J. Syst. Evol. Microbiol.">
        <title>The Global Catalogue of Microorganisms (GCM) 10K type strain sequencing project: providing services to taxonomists for standard genome sequencing and annotation.</title>
        <authorList>
            <consortium name="The Broad Institute Genomics Platform"/>
            <consortium name="The Broad Institute Genome Sequencing Center for Infectious Disease"/>
            <person name="Wu L."/>
            <person name="Ma J."/>
        </authorList>
    </citation>
    <scope>NUCLEOTIDE SEQUENCE [LARGE SCALE GENOMIC DNA]</scope>
    <source>
        <strain evidence="2">JCM 16114</strain>
    </source>
</reference>
<dbReference type="EMBL" id="BAAAQX010000037">
    <property type="protein sequence ID" value="GAA2213952.1"/>
    <property type="molecule type" value="Genomic_DNA"/>
</dbReference>
<accession>A0ABP5PQR2</accession>
<keyword evidence="2" id="KW-1185">Reference proteome</keyword>
<evidence type="ECO:0008006" key="3">
    <source>
        <dbReference type="Google" id="ProtNLM"/>
    </source>
</evidence>
<proteinExistence type="predicted"/>
<gene>
    <name evidence="1" type="ORF">GCM10009850_094160</name>
</gene>
<evidence type="ECO:0000313" key="2">
    <source>
        <dbReference type="Proteomes" id="UP001499843"/>
    </source>
</evidence>